<accession>A0ACB6ZHM9</accession>
<protein>
    <submittedName>
        <fullName evidence="1">MFS general substrate transporter</fullName>
    </submittedName>
</protein>
<reference evidence="1" key="1">
    <citation type="submission" date="2019-10" db="EMBL/GenBank/DDBJ databases">
        <authorList>
            <consortium name="DOE Joint Genome Institute"/>
            <person name="Kuo A."/>
            <person name="Miyauchi S."/>
            <person name="Kiss E."/>
            <person name="Drula E."/>
            <person name="Kohler A."/>
            <person name="Sanchez-Garcia M."/>
            <person name="Andreopoulos B."/>
            <person name="Barry K.W."/>
            <person name="Bonito G."/>
            <person name="Buee M."/>
            <person name="Carver A."/>
            <person name="Chen C."/>
            <person name="Cichocki N."/>
            <person name="Clum A."/>
            <person name="Culley D."/>
            <person name="Crous P.W."/>
            <person name="Fauchery L."/>
            <person name="Girlanda M."/>
            <person name="Hayes R."/>
            <person name="Keri Z."/>
            <person name="Labutti K."/>
            <person name="Lipzen A."/>
            <person name="Lombard V."/>
            <person name="Magnuson J."/>
            <person name="Maillard F."/>
            <person name="Morin E."/>
            <person name="Murat C."/>
            <person name="Nolan M."/>
            <person name="Ohm R."/>
            <person name="Pangilinan J."/>
            <person name="Pereira M."/>
            <person name="Perotto S."/>
            <person name="Peter M."/>
            <person name="Riley R."/>
            <person name="Sitrit Y."/>
            <person name="Stielow B."/>
            <person name="Szollosi G."/>
            <person name="Zifcakova L."/>
            <person name="Stursova M."/>
            <person name="Spatafora J.W."/>
            <person name="Tedersoo L."/>
            <person name="Vaario L.-M."/>
            <person name="Yamada A."/>
            <person name="Yan M."/>
            <person name="Wang P."/>
            <person name="Xu J."/>
            <person name="Bruns T."/>
            <person name="Baldrian P."/>
            <person name="Vilgalys R."/>
            <person name="Henrissat B."/>
            <person name="Grigoriev I.V."/>
            <person name="Hibbett D."/>
            <person name="Nagy L.G."/>
            <person name="Martin F.M."/>
        </authorList>
    </citation>
    <scope>NUCLEOTIDE SEQUENCE</scope>
    <source>
        <strain evidence="1">P2</strain>
    </source>
</reference>
<gene>
    <name evidence="1" type="ORF">BDM02DRAFT_3095512</name>
</gene>
<sequence>MESESEVVTLAGPSGQGSRTPSIKGKINANGGSEVVEKTPLPWAQLSIVLFVQLAEPLTSQVIYPFVPELIRSLNVAKSDAEVGYYVGIMQSLFFATQACTVLHWSRLSDHIGRKPVILTGLFGLSLSMYCFALSRTFWGLVLSRALNGALNGNIGVIKSIMAEMTDHTNLSLAYSYQPIPWSTGAIIGPIIGGALSRPAERFPNLFGNNKFLKEYPYFLPCAVPATFTVVAWLVTFSFLKETHPSPKPIRELLCGERKRVASEEDPLLVSDAPPRNELEEPIPLRNLLTRDVLVASANYAFLALVDISFRALQPVFLSTPVALGGLGIDPPAIGTVMSFFGILNGVFTVFFFSRLTDYFGVKGVYMMGIAAAVPCFSLFPVISHLARNSVERSGSLGTEVWIVVGLQVASSVLVCLCYGAVFMFIAAAAPNKASLGATNGIAQLSVSIVRTVGPALASSMYSLSIDKDHHYMNGGLVYYVTVTLSLCAVWVGSLLPKHPFKDMK</sequence>
<dbReference type="Proteomes" id="UP000886501">
    <property type="component" value="Unassembled WGS sequence"/>
</dbReference>
<name>A0ACB6ZHM9_THEGA</name>
<dbReference type="EMBL" id="MU118005">
    <property type="protein sequence ID" value="KAF9648963.1"/>
    <property type="molecule type" value="Genomic_DNA"/>
</dbReference>
<reference evidence="1" key="2">
    <citation type="journal article" date="2020" name="Nat. Commun.">
        <title>Large-scale genome sequencing of mycorrhizal fungi provides insights into the early evolution of symbiotic traits.</title>
        <authorList>
            <person name="Miyauchi S."/>
            <person name="Kiss E."/>
            <person name="Kuo A."/>
            <person name="Drula E."/>
            <person name="Kohler A."/>
            <person name="Sanchez-Garcia M."/>
            <person name="Morin E."/>
            <person name="Andreopoulos B."/>
            <person name="Barry K.W."/>
            <person name="Bonito G."/>
            <person name="Buee M."/>
            <person name="Carver A."/>
            <person name="Chen C."/>
            <person name="Cichocki N."/>
            <person name="Clum A."/>
            <person name="Culley D."/>
            <person name="Crous P.W."/>
            <person name="Fauchery L."/>
            <person name="Girlanda M."/>
            <person name="Hayes R.D."/>
            <person name="Keri Z."/>
            <person name="LaButti K."/>
            <person name="Lipzen A."/>
            <person name="Lombard V."/>
            <person name="Magnuson J."/>
            <person name="Maillard F."/>
            <person name="Murat C."/>
            <person name="Nolan M."/>
            <person name="Ohm R.A."/>
            <person name="Pangilinan J."/>
            <person name="Pereira M.F."/>
            <person name="Perotto S."/>
            <person name="Peter M."/>
            <person name="Pfister S."/>
            <person name="Riley R."/>
            <person name="Sitrit Y."/>
            <person name="Stielow J.B."/>
            <person name="Szollosi G."/>
            <person name="Zifcakova L."/>
            <person name="Stursova M."/>
            <person name="Spatafora J.W."/>
            <person name="Tedersoo L."/>
            <person name="Vaario L.M."/>
            <person name="Yamada A."/>
            <person name="Yan M."/>
            <person name="Wang P."/>
            <person name="Xu J."/>
            <person name="Bruns T."/>
            <person name="Baldrian P."/>
            <person name="Vilgalys R."/>
            <person name="Dunand C."/>
            <person name="Henrissat B."/>
            <person name="Grigoriev I.V."/>
            <person name="Hibbett D."/>
            <person name="Nagy L.G."/>
            <person name="Martin F.M."/>
        </authorList>
    </citation>
    <scope>NUCLEOTIDE SEQUENCE</scope>
    <source>
        <strain evidence="1">P2</strain>
    </source>
</reference>
<proteinExistence type="predicted"/>
<evidence type="ECO:0000313" key="1">
    <source>
        <dbReference type="EMBL" id="KAF9648963.1"/>
    </source>
</evidence>
<evidence type="ECO:0000313" key="2">
    <source>
        <dbReference type="Proteomes" id="UP000886501"/>
    </source>
</evidence>
<organism evidence="1 2">
    <name type="scientific">Thelephora ganbajun</name>
    <name type="common">Ganba fungus</name>
    <dbReference type="NCBI Taxonomy" id="370292"/>
    <lineage>
        <taxon>Eukaryota</taxon>
        <taxon>Fungi</taxon>
        <taxon>Dikarya</taxon>
        <taxon>Basidiomycota</taxon>
        <taxon>Agaricomycotina</taxon>
        <taxon>Agaricomycetes</taxon>
        <taxon>Thelephorales</taxon>
        <taxon>Thelephoraceae</taxon>
        <taxon>Thelephora</taxon>
    </lineage>
</organism>
<keyword evidence="2" id="KW-1185">Reference proteome</keyword>
<comment type="caution">
    <text evidence="1">The sequence shown here is derived from an EMBL/GenBank/DDBJ whole genome shotgun (WGS) entry which is preliminary data.</text>
</comment>